<evidence type="ECO:0000256" key="3">
    <source>
        <dbReference type="ARBA" id="ARBA00022643"/>
    </source>
</evidence>
<protein>
    <submittedName>
        <fullName evidence="8">tRNA-U20a,U20b-dihydrouridine synthase</fullName>
    </submittedName>
</protein>
<keyword evidence="6" id="KW-0560">Oxidoreductase</keyword>
<evidence type="ECO:0000259" key="7">
    <source>
        <dbReference type="Pfam" id="PF01207"/>
    </source>
</evidence>
<dbReference type="GO" id="GO:0017150">
    <property type="term" value="F:tRNA dihydrouridine synthase activity"/>
    <property type="evidence" value="ECO:0007669"/>
    <property type="project" value="InterPro"/>
</dbReference>
<evidence type="ECO:0000256" key="6">
    <source>
        <dbReference type="ARBA" id="ARBA00023002"/>
    </source>
</evidence>
<dbReference type="AlphaFoldDB" id="A0A1Y6C340"/>
<dbReference type="GO" id="GO:0003723">
    <property type="term" value="F:RNA binding"/>
    <property type="evidence" value="ECO:0007669"/>
    <property type="project" value="TreeGrafter"/>
</dbReference>
<dbReference type="PANTHER" id="PTHR45846:SF1">
    <property type="entry name" value="TRNA-DIHYDROURIDINE(47) SYNTHASE [NAD(P)(+)]-LIKE"/>
    <property type="match status" value="1"/>
</dbReference>
<accession>A0A1Y6C340</accession>
<dbReference type="EMBL" id="FWZT01000013">
    <property type="protein sequence ID" value="SMF43099.1"/>
    <property type="molecule type" value="Genomic_DNA"/>
</dbReference>
<reference evidence="9" key="1">
    <citation type="submission" date="2017-04" db="EMBL/GenBank/DDBJ databases">
        <authorList>
            <person name="Varghese N."/>
            <person name="Submissions S."/>
        </authorList>
    </citation>
    <scope>NUCLEOTIDE SEQUENCE [LARGE SCALE GENOMIC DNA]</scope>
    <source>
        <strain evidence="9">RKEM611</strain>
    </source>
</reference>
<gene>
    <name evidence="8" type="ORF">SAMN06296036_11353</name>
</gene>
<dbReference type="InterPro" id="IPR035587">
    <property type="entry name" value="DUS-like_FMN-bd"/>
</dbReference>
<evidence type="ECO:0000313" key="9">
    <source>
        <dbReference type="Proteomes" id="UP000192907"/>
    </source>
</evidence>
<dbReference type="STRING" id="1513793.SAMN06296036_11353"/>
<dbReference type="InterPro" id="IPR013785">
    <property type="entry name" value="Aldolase_TIM"/>
</dbReference>
<keyword evidence="5" id="KW-0521">NADP</keyword>
<dbReference type="Pfam" id="PF01207">
    <property type="entry name" value="Dus"/>
    <property type="match status" value="1"/>
</dbReference>
<evidence type="ECO:0000256" key="4">
    <source>
        <dbReference type="ARBA" id="ARBA00022694"/>
    </source>
</evidence>
<feature type="domain" description="DUS-like FMN-binding" evidence="7">
    <location>
        <begin position="9"/>
        <end position="241"/>
    </location>
</feature>
<name>A0A1Y6C340_9BACT</name>
<keyword evidence="9" id="KW-1185">Reference proteome</keyword>
<dbReference type="Proteomes" id="UP000192907">
    <property type="component" value="Unassembled WGS sequence"/>
</dbReference>
<keyword evidence="2" id="KW-0285">Flavoprotein</keyword>
<dbReference type="CDD" id="cd02801">
    <property type="entry name" value="DUS_like_FMN"/>
    <property type="match status" value="1"/>
</dbReference>
<proteinExistence type="predicted"/>
<dbReference type="PROSITE" id="PS01136">
    <property type="entry name" value="UPF0034"/>
    <property type="match status" value="1"/>
</dbReference>
<keyword evidence="4" id="KW-0819">tRNA processing</keyword>
<comment type="cofactor">
    <cofactor evidence="1">
        <name>FMN</name>
        <dbReference type="ChEBI" id="CHEBI:58210"/>
    </cofactor>
</comment>
<dbReference type="OrthoDB" id="5289281at2"/>
<dbReference type="Gene3D" id="3.20.20.70">
    <property type="entry name" value="Aldolase class I"/>
    <property type="match status" value="1"/>
</dbReference>
<keyword evidence="3" id="KW-0288">FMN</keyword>
<evidence type="ECO:0000256" key="5">
    <source>
        <dbReference type="ARBA" id="ARBA00022857"/>
    </source>
</evidence>
<dbReference type="SUPFAM" id="SSF51395">
    <property type="entry name" value="FMN-linked oxidoreductases"/>
    <property type="match status" value="1"/>
</dbReference>
<sequence>MAKPDTLYLAPLLGITDACFRQCFTKHFSGFDRAIAPFVKTLSGGRWKESKVLDLDPRFNQALPVVPQIISNNTEDFIALANHLITLGYKSINLNLGCPVPMAAGRGRGAGLLPHQDFLREFLEQIIERICVPLSIKTRIGFQEPDELEALVEMLNQLPLETVAIHPRTAKALYSGEVDLDRFDRIVNKLNQRIIYSGDITSYEDYKALKKRYPQIQDWMIGRGAVRNPYLVETIRQCGRDVFRVPFKPFYEDLFEAYLIRGFTRQQCLDKLKAIWFYQANPTLIQRSQYKLAKKTRQLDEFLNLVPLLETGQ</sequence>
<dbReference type="GO" id="GO:0050660">
    <property type="term" value="F:flavin adenine dinucleotide binding"/>
    <property type="evidence" value="ECO:0007669"/>
    <property type="project" value="InterPro"/>
</dbReference>
<evidence type="ECO:0000256" key="2">
    <source>
        <dbReference type="ARBA" id="ARBA00022630"/>
    </source>
</evidence>
<dbReference type="RefSeq" id="WP_132321064.1">
    <property type="nucleotide sequence ID" value="NZ_FWZT01000013.1"/>
</dbReference>
<dbReference type="InterPro" id="IPR018517">
    <property type="entry name" value="tRNA_hU_synthase_CS"/>
</dbReference>
<evidence type="ECO:0000313" key="8">
    <source>
        <dbReference type="EMBL" id="SMF43099.1"/>
    </source>
</evidence>
<evidence type="ECO:0000256" key="1">
    <source>
        <dbReference type="ARBA" id="ARBA00001917"/>
    </source>
</evidence>
<organism evidence="8 9">
    <name type="scientific">Pseudobacteriovorax antillogorgiicola</name>
    <dbReference type="NCBI Taxonomy" id="1513793"/>
    <lineage>
        <taxon>Bacteria</taxon>
        <taxon>Pseudomonadati</taxon>
        <taxon>Bdellovibrionota</taxon>
        <taxon>Oligoflexia</taxon>
        <taxon>Oligoflexales</taxon>
        <taxon>Pseudobacteriovoracaceae</taxon>
        <taxon>Pseudobacteriovorax</taxon>
    </lineage>
</organism>
<dbReference type="PANTHER" id="PTHR45846">
    <property type="entry name" value="TRNA-DIHYDROURIDINE(47) SYNTHASE [NAD(P)(+)]-LIKE"/>
    <property type="match status" value="1"/>
</dbReference>